<organism evidence="1">
    <name type="scientific">Anguilla anguilla</name>
    <name type="common">European freshwater eel</name>
    <name type="synonym">Muraena anguilla</name>
    <dbReference type="NCBI Taxonomy" id="7936"/>
    <lineage>
        <taxon>Eukaryota</taxon>
        <taxon>Metazoa</taxon>
        <taxon>Chordata</taxon>
        <taxon>Craniata</taxon>
        <taxon>Vertebrata</taxon>
        <taxon>Euteleostomi</taxon>
        <taxon>Actinopterygii</taxon>
        <taxon>Neopterygii</taxon>
        <taxon>Teleostei</taxon>
        <taxon>Anguilliformes</taxon>
        <taxon>Anguillidae</taxon>
        <taxon>Anguilla</taxon>
    </lineage>
</organism>
<proteinExistence type="predicted"/>
<dbReference type="AlphaFoldDB" id="A0A0E9T4H4"/>
<evidence type="ECO:0000313" key="1">
    <source>
        <dbReference type="EMBL" id="JAH47870.1"/>
    </source>
</evidence>
<protein>
    <submittedName>
        <fullName evidence="1">Uncharacterized protein</fullName>
    </submittedName>
</protein>
<accession>A0A0E9T4H4</accession>
<sequence length="32" mass="3737">MLSGVLCMVVVHTYPHFLFAYSFILQMNCSRQ</sequence>
<reference evidence="1" key="2">
    <citation type="journal article" date="2015" name="Fish Shellfish Immunol.">
        <title>Early steps in the European eel (Anguilla anguilla)-Vibrio vulnificus interaction in the gills: Role of the RtxA13 toxin.</title>
        <authorList>
            <person name="Callol A."/>
            <person name="Pajuelo D."/>
            <person name="Ebbesson L."/>
            <person name="Teles M."/>
            <person name="MacKenzie S."/>
            <person name="Amaro C."/>
        </authorList>
    </citation>
    <scope>NUCLEOTIDE SEQUENCE</scope>
</reference>
<dbReference type="EMBL" id="GBXM01060707">
    <property type="protein sequence ID" value="JAH47870.1"/>
    <property type="molecule type" value="Transcribed_RNA"/>
</dbReference>
<name>A0A0E9T4H4_ANGAN</name>
<dbReference type="EMBL" id="GBXM01101073">
    <property type="protein sequence ID" value="JAH07504.1"/>
    <property type="molecule type" value="Transcribed_RNA"/>
</dbReference>
<reference evidence="1" key="1">
    <citation type="submission" date="2014-11" db="EMBL/GenBank/DDBJ databases">
        <authorList>
            <person name="Amaro Gonzalez C."/>
        </authorList>
    </citation>
    <scope>NUCLEOTIDE SEQUENCE</scope>
</reference>